<organism evidence="2 3">
    <name type="scientific">Phrynocephalus forsythii</name>
    <dbReference type="NCBI Taxonomy" id="171643"/>
    <lineage>
        <taxon>Eukaryota</taxon>
        <taxon>Metazoa</taxon>
        <taxon>Chordata</taxon>
        <taxon>Craniata</taxon>
        <taxon>Vertebrata</taxon>
        <taxon>Euteleostomi</taxon>
        <taxon>Lepidosauria</taxon>
        <taxon>Squamata</taxon>
        <taxon>Bifurcata</taxon>
        <taxon>Unidentata</taxon>
        <taxon>Episquamata</taxon>
        <taxon>Toxicofera</taxon>
        <taxon>Iguania</taxon>
        <taxon>Acrodonta</taxon>
        <taxon>Agamidae</taxon>
        <taxon>Agaminae</taxon>
        <taxon>Phrynocephalus</taxon>
    </lineage>
</organism>
<evidence type="ECO:0000256" key="1">
    <source>
        <dbReference type="SAM" id="MobiDB-lite"/>
    </source>
</evidence>
<gene>
    <name evidence="2" type="ORF">JRQ81_009240</name>
</gene>
<sequence>MIGERTRPAFLVSSQGCRRTDRGGTGSGQRDSVYRLSGQEEPETNTPEITSLIPTCRSSGWNGIPRVPPAVTAVTFHLLCKAKLSQVYNNESNRHVSGMGRRLFKSRLVSGTGF</sequence>
<dbReference type="EMBL" id="JAPFRF010000019">
    <property type="protein sequence ID" value="KAJ7307244.1"/>
    <property type="molecule type" value="Genomic_DNA"/>
</dbReference>
<comment type="caution">
    <text evidence="2">The sequence shown here is derived from an EMBL/GenBank/DDBJ whole genome shotgun (WGS) entry which is preliminary data.</text>
</comment>
<evidence type="ECO:0000313" key="2">
    <source>
        <dbReference type="EMBL" id="KAJ7307244.1"/>
    </source>
</evidence>
<reference evidence="2" key="1">
    <citation type="journal article" date="2023" name="DNA Res.">
        <title>Chromosome-level genome assembly of Phrynocephalus forsythii using third-generation DNA sequencing and Hi-C analysis.</title>
        <authorList>
            <person name="Qi Y."/>
            <person name="Zhao W."/>
            <person name="Zhao Y."/>
            <person name="Niu C."/>
            <person name="Cao S."/>
            <person name="Zhang Y."/>
        </authorList>
    </citation>
    <scope>NUCLEOTIDE SEQUENCE</scope>
    <source>
        <tissue evidence="2">Muscle</tissue>
    </source>
</reference>
<proteinExistence type="predicted"/>
<name>A0A9Q0X9I1_9SAUR</name>
<dbReference type="Proteomes" id="UP001142489">
    <property type="component" value="Unassembled WGS sequence"/>
</dbReference>
<protein>
    <submittedName>
        <fullName evidence="2">Uncharacterized protein</fullName>
    </submittedName>
</protein>
<dbReference type="AlphaFoldDB" id="A0A9Q0X9I1"/>
<accession>A0A9Q0X9I1</accession>
<evidence type="ECO:0000313" key="3">
    <source>
        <dbReference type="Proteomes" id="UP001142489"/>
    </source>
</evidence>
<keyword evidence="3" id="KW-1185">Reference proteome</keyword>
<feature type="region of interest" description="Disordered" evidence="1">
    <location>
        <begin position="1"/>
        <end position="52"/>
    </location>
</feature>